<evidence type="ECO:0000313" key="1">
    <source>
        <dbReference type="EMBL" id="MEQ2231239.1"/>
    </source>
</evidence>
<comment type="caution">
    <text evidence="1">The sequence shown here is derived from an EMBL/GenBank/DDBJ whole genome shotgun (WGS) entry which is preliminary data.</text>
</comment>
<proteinExistence type="predicted"/>
<dbReference type="EMBL" id="JAHRIQ010031466">
    <property type="protein sequence ID" value="MEQ2231239.1"/>
    <property type="molecule type" value="Genomic_DNA"/>
</dbReference>
<sequence length="100" mass="11833">MPVQPQERSEQVSVSRLKVKDHSRKTLNQYGLTWSSGGTFCVYCCFYRYELNIREDRNQMEARRLPNHQFYVWDHVAVALHVENTEVPSLTVLLSQSWMI</sequence>
<dbReference type="Proteomes" id="UP001482620">
    <property type="component" value="Unassembled WGS sequence"/>
</dbReference>
<keyword evidence="2" id="KW-1185">Reference proteome</keyword>
<evidence type="ECO:0000313" key="2">
    <source>
        <dbReference type="Proteomes" id="UP001482620"/>
    </source>
</evidence>
<reference evidence="1 2" key="1">
    <citation type="submission" date="2021-06" db="EMBL/GenBank/DDBJ databases">
        <authorList>
            <person name="Palmer J.M."/>
        </authorList>
    </citation>
    <scope>NUCLEOTIDE SEQUENCE [LARGE SCALE GENOMIC DNA]</scope>
    <source>
        <strain evidence="2">if_2019</strain>
        <tissue evidence="1">Muscle</tissue>
    </source>
</reference>
<name>A0ABV0TFI7_9TELE</name>
<gene>
    <name evidence="1" type="ORF">ILYODFUR_037456</name>
</gene>
<protein>
    <submittedName>
        <fullName evidence="1">Uncharacterized protein</fullName>
    </submittedName>
</protein>
<organism evidence="1 2">
    <name type="scientific">Ilyodon furcidens</name>
    <name type="common">goldbreast splitfin</name>
    <dbReference type="NCBI Taxonomy" id="33524"/>
    <lineage>
        <taxon>Eukaryota</taxon>
        <taxon>Metazoa</taxon>
        <taxon>Chordata</taxon>
        <taxon>Craniata</taxon>
        <taxon>Vertebrata</taxon>
        <taxon>Euteleostomi</taxon>
        <taxon>Actinopterygii</taxon>
        <taxon>Neopterygii</taxon>
        <taxon>Teleostei</taxon>
        <taxon>Neoteleostei</taxon>
        <taxon>Acanthomorphata</taxon>
        <taxon>Ovalentaria</taxon>
        <taxon>Atherinomorphae</taxon>
        <taxon>Cyprinodontiformes</taxon>
        <taxon>Goodeidae</taxon>
        <taxon>Ilyodon</taxon>
    </lineage>
</organism>
<accession>A0ABV0TFI7</accession>